<evidence type="ECO:0000313" key="2">
    <source>
        <dbReference type="EMBL" id="KAK9805631.1"/>
    </source>
</evidence>
<accession>A0AAW1P691</accession>
<comment type="caution">
    <text evidence="2">The sequence shown here is derived from an EMBL/GenBank/DDBJ whole genome shotgun (WGS) entry which is preliminary data.</text>
</comment>
<evidence type="ECO:0000259" key="1">
    <source>
        <dbReference type="Pfam" id="PF00903"/>
    </source>
</evidence>
<gene>
    <name evidence="2" type="ORF">WJX72_009096</name>
</gene>
<organism evidence="2 3">
    <name type="scientific">[Myrmecia] bisecta</name>
    <dbReference type="NCBI Taxonomy" id="41462"/>
    <lineage>
        <taxon>Eukaryota</taxon>
        <taxon>Viridiplantae</taxon>
        <taxon>Chlorophyta</taxon>
        <taxon>core chlorophytes</taxon>
        <taxon>Trebouxiophyceae</taxon>
        <taxon>Trebouxiales</taxon>
        <taxon>Trebouxiaceae</taxon>
        <taxon>Myrmecia</taxon>
    </lineage>
</organism>
<dbReference type="EMBL" id="JALJOR010000015">
    <property type="protein sequence ID" value="KAK9805631.1"/>
    <property type="molecule type" value="Genomic_DNA"/>
</dbReference>
<dbReference type="AlphaFoldDB" id="A0AAW1P691"/>
<dbReference type="Gene3D" id="3.30.720.110">
    <property type="match status" value="1"/>
</dbReference>
<sequence length="145" mass="15789">MATAQAAPPSIYPCLYYMDAVAAIQWLSRVFGFETTMQVKGDDESVHAEMRYGNGGIMLGTAKGPWASPLDLPKKHACIYIYVGDAMALEAHYKHTVSQGAKLERELQDTFYGSKEYSAYDLEGNSWSFGTYLPSDAPAGDTAAA</sequence>
<dbReference type="Gene3D" id="3.30.720.120">
    <property type="match status" value="1"/>
</dbReference>
<name>A0AAW1P691_9CHLO</name>
<dbReference type="PANTHER" id="PTHR34109">
    <property type="entry name" value="BNAUNNG04460D PROTEIN-RELATED"/>
    <property type="match status" value="1"/>
</dbReference>
<dbReference type="Proteomes" id="UP001489004">
    <property type="component" value="Unassembled WGS sequence"/>
</dbReference>
<proteinExistence type="predicted"/>
<feature type="domain" description="Glyoxalase/fosfomycin resistance/dioxygenase" evidence="1">
    <location>
        <begin position="15"/>
        <end position="129"/>
    </location>
</feature>
<dbReference type="SUPFAM" id="SSF54593">
    <property type="entry name" value="Glyoxalase/Bleomycin resistance protein/Dihydroxybiphenyl dioxygenase"/>
    <property type="match status" value="1"/>
</dbReference>
<dbReference type="InterPro" id="IPR029068">
    <property type="entry name" value="Glyas_Bleomycin-R_OHBP_Dase"/>
</dbReference>
<dbReference type="PANTHER" id="PTHR34109:SF1">
    <property type="entry name" value="VOC DOMAIN-CONTAINING PROTEIN"/>
    <property type="match status" value="1"/>
</dbReference>
<reference evidence="2 3" key="1">
    <citation type="journal article" date="2024" name="Nat. Commun.">
        <title>Phylogenomics reveals the evolutionary origins of lichenization in chlorophyte algae.</title>
        <authorList>
            <person name="Puginier C."/>
            <person name="Libourel C."/>
            <person name="Otte J."/>
            <person name="Skaloud P."/>
            <person name="Haon M."/>
            <person name="Grisel S."/>
            <person name="Petersen M."/>
            <person name="Berrin J.G."/>
            <person name="Delaux P.M."/>
            <person name="Dal Grande F."/>
            <person name="Keller J."/>
        </authorList>
    </citation>
    <scope>NUCLEOTIDE SEQUENCE [LARGE SCALE GENOMIC DNA]</scope>
    <source>
        <strain evidence="2 3">SAG 2043</strain>
    </source>
</reference>
<protein>
    <recommendedName>
        <fullName evidence="1">Glyoxalase/fosfomycin resistance/dioxygenase domain-containing protein</fullName>
    </recommendedName>
</protein>
<evidence type="ECO:0000313" key="3">
    <source>
        <dbReference type="Proteomes" id="UP001489004"/>
    </source>
</evidence>
<dbReference type="InterPro" id="IPR004360">
    <property type="entry name" value="Glyas_Fos-R_dOase_dom"/>
</dbReference>
<keyword evidence="3" id="KW-1185">Reference proteome</keyword>
<dbReference type="Pfam" id="PF00903">
    <property type="entry name" value="Glyoxalase"/>
    <property type="match status" value="1"/>
</dbReference>